<keyword evidence="1" id="KW-0732">Signal</keyword>
<evidence type="ECO:0000313" key="3">
    <source>
        <dbReference type="Proteomes" id="UP000283433"/>
    </source>
</evidence>
<evidence type="ECO:0000313" key="2">
    <source>
        <dbReference type="EMBL" id="RKD13869.1"/>
    </source>
</evidence>
<dbReference type="InterPro" id="IPR019861">
    <property type="entry name" value="PorP/SprF_Bacteroidetes"/>
</dbReference>
<feature type="chain" id="PRO_5019297150" description="Type IX secretion system membrane protein PorP/SprF" evidence="1">
    <location>
        <begin position="18"/>
        <end position="319"/>
    </location>
</feature>
<proteinExistence type="predicted"/>
<reference evidence="2 3" key="1">
    <citation type="submission" date="2016-07" db="EMBL/GenBank/DDBJ databases">
        <title>Genome of Pelobium manganitolerans.</title>
        <authorList>
            <person name="Wu S."/>
            <person name="Wang G."/>
        </authorList>
    </citation>
    <scope>NUCLEOTIDE SEQUENCE [LARGE SCALE GENOMIC DNA]</scope>
    <source>
        <strain evidence="2 3">YS-25</strain>
    </source>
</reference>
<sequence length="319" mass="35570">MRRLICCFLFFSISASAQQRPHYTQYLQNMEILNPALTGMYKAMHVKMGFRNQWLGMQDAPKTVYLTASTPLNLDGSLLTAGSADYGIEEPYTRADKDGYYASDNHHGLGISFINDNTGPINRTSANLAYAYHLLLGDEANLSFGASGGVSRIALNTADLVFDDPDEPLLRNVEAVKWTPDLNVGFYLYGPQYFLGGSMQQVIKQKLSFNDLYEQGAEVSHYFVTAGYRFFVGEDISFTPSLMAKKVAPFPVSYDANLKIAFRNNFWMGGSFRKNDAFSVLAGFTVNKMLDFGYAYDSNISQIKSINSGSHEFVLGLKF</sequence>
<name>A0A419S3J4_9SPHI</name>
<dbReference type="Proteomes" id="UP000283433">
    <property type="component" value="Unassembled WGS sequence"/>
</dbReference>
<dbReference type="NCBIfam" id="TIGR03519">
    <property type="entry name" value="T9SS_PorP_fam"/>
    <property type="match status" value="1"/>
</dbReference>
<comment type="caution">
    <text evidence="2">The sequence shown here is derived from an EMBL/GenBank/DDBJ whole genome shotgun (WGS) entry which is preliminary data.</text>
</comment>
<dbReference type="Pfam" id="PF11751">
    <property type="entry name" value="PorP_SprF"/>
    <property type="match status" value="1"/>
</dbReference>
<dbReference type="OrthoDB" id="1114455at2"/>
<dbReference type="RefSeq" id="WP_120182780.1">
    <property type="nucleotide sequence ID" value="NZ_MBTA01000027.1"/>
</dbReference>
<keyword evidence="3" id="KW-1185">Reference proteome</keyword>
<organism evidence="2 3">
    <name type="scientific">Pelobium manganitolerans</name>
    <dbReference type="NCBI Taxonomy" id="1842495"/>
    <lineage>
        <taxon>Bacteria</taxon>
        <taxon>Pseudomonadati</taxon>
        <taxon>Bacteroidota</taxon>
        <taxon>Sphingobacteriia</taxon>
        <taxon>Sphingobacteriales</taxon>
        <taxon>Sphingobacteriaceae</taxon>
        <taxon>Pelobium</taxon>
    </lineage>
</organism>
<dbReference type="AlphaFoldDB" id="A0A419S3J4"/>
<accession>A0A419S3J4</accession>
<protein>
    <recommendedName>
        <fullName evidence="4">Type IX secretion system membrane protein PorP/SprF</fullName>
    </recommendedName>
</protein>
<evidence type="ECO:0000256" key="1">
    <source>
        <dbReference type="SAM" id="SignalP"/>
    </source>
</evidence>
<evidence type="ECO:0008006" key="4">
    <source>
        <dbReference type="Google" id="ProtNLM"/>
    </source>
</evidence>
<dbReference type="EMBL" id="MBTA01000027">
    <property type="protein sequence ID" value="RKD13869.1"/>
    <property type="molecule type" value="Genomic_DNA"/>
</dbReference>
<feature type="signal peptide" evidence="1">
    <location>
        <begin position="1"/>
        <end position="17"/>
    </location>
</feature>
<gene>
    <name evidence="2" type="ORF">BCY91_09955</name>
</gene>